<dbReference type="PROSITE" id="PS50105">
    <property type="entry name" value="SAM_DOMAIN"/>
    <property type="match status" value="1"/>
</dbReference>
<feature type="compositionally biased region" description="Low complexity" evidence="4">
    <location>
        <begin position="348"/>
        <end position="366"/>
    </location>
</feature>
<dbReference type="PROSITE" id="PS01179">
    <property type="entry name" value="PID"/>
    <property type="match status" value="1"/>
</dbReference>
<dbReference type="Proteomes" id="UP000183832">
    <property type="component" value="Unassembled WGS sequence"/>
</dbReference>
<evidence type="ECO:0000259" key="6">
    <source>
        <dbReference type="PROSITE" id="PS50105"/>
    </source>
</evidence>
<dbReference type="OrthoDB" id="10039052at2759"/>
<dbReference type="CDD" id="cd01274">
    <property type="entry name" value="PTB_Anks"/>
    <property type="match status" value="1"/>
</dbReference>
<dbReference type="Gene3D" id="1.10.150.50">
    <property type="entry name" value="Transcription Factor, Ets-1"/>
    <property type="match status" value="2"/>
</dbReference>
<reference evidence="7 8" key="1">
    <citation type="submission" date="2015-04" db="EMBL/GenBank/DDBJ databases">
        <authorList>
            <person name="Syromyatnikov M.Y."/>
            <person name="Popov V.N."/>
        </authorList>
    </citation>
    <scope>NUCLEOTIDE SEQUENCE [LARGE SCALE GENOMIC DNA]</scope>
</reference>
<dbReference type="PRINTS" id="PR01415">
    <property type="entry name" value="ANKYRIN"/>
</dbReference>
<accession>A0A1J1I2S0</accession>
<dbReference type="STRING" id="568069.A0A1J1I2S0"/>
<feature type="compositionally biased region" description="Gly residues" evidence="4">
    <location>
        <begin position="324"/>
        <end position="334"/>
    </location>
</feature>
<feature type="compositionally biased region" description="Low complexity" evidence="4">
    <location>
        <begin position="308"/>
        <end position="323"/>
    </location>
</feature>
<keyword evidence="8" id="KW-1185">Reference proteome</keyword>
<dbReference type="SUPFAM" id="SSF48403">
    <property type="entry name" value="Ankyrin repeat"/>
    <property type="match status" value="1"/>
</dbReference>
<evidence type="ECO:0000313" key="7">
    <source>
        <dbReference type="EMBL" id="CRK94608.1"/>
    </source>
</evidence>
<feature type="repeat" description="ANK" evidence="3">
    <location>
        <begin position="84"/>
        <end position="105"/>
    </location>
</feature>
<evidence type="ECO:0000313" key="8">
    <source>
        <dbReference type="Proteomes" id="UP000183832"/>
    </source>
</evidence>
<feature type="compositionally biased region" description="Low complexity" evidence="4">
    <location>
        <begin position="918"/>
        <end position="933"/>
    </location>
</feature>
<feature type="region of interest" description="Disordered" evidence="4">
    <location>
        <begin position="425"/>
        <end position="452"/>
    </location>
</feature>
<keyword evidence="2 3" id="KW-0040">ANK repeat</keyword>
<feature type="repeat" description="ANK" evidence="3">
    <location>
        <begin position="120"/>
        <end position="152"/>
    </location>
</feature>
<dbReference type="AlphaFoldDB" id="A0A1J1I2S0"/>
<evidence type="ECO:0000256" key="4">
    <source>
        <dbReference type="SAM" id="MobiDB-lite"/>
    </source>
</evidence>
<feature type="repeat" description="ANK" evidence="3">
    <location>
        <begin position="223"/>
        <end position="255"/>
    </location>
</feature>
<dbReference type="InterPro" id="IPR011993">
    <property type="entry name" value="PH-like_dom_sf"/>
</dbReference>
<evidence type="ECO:0000256" key="3">
    <source>
        <dbReference type="PROSITE-ProRule" id="PRU00023"/>
    </source>
</evidence>
<dbReference type="InterPro" id="IPR002110">
    <property type="entry name" value="Ankyrin_rpt"/>
</dbReference>
<name>A0A1J1I2S0_9DIPT</name>
<dbReference type="Pfam" id="PF00536">
    <property type="entry name" value="SAM_1"/>
    <property type="match status" value="1"/>
</dbReference>
<evidence type="ECO:0000256" key="1">
    <source>
        <dbReference type="ARBA" id="ARBA00022737"/>
    </source>
</evidence>
<keyword evidence="1" id="KW-0677">Repeat</keyword>
<feature type="compositionally biased region" description="Polar residues" evidence="4">
    <location>
        <begin position="1153"/>
        <end position="1164"/>
    </location>
</feature>
<feature type="compositionally biased region" description="Polar residues" evidence="4">
    <location>
        <begin position="397"/>
        <end position="409"/>
    </location>
</feature>
<feature type="region of interest" description="Disordered" evidence="4">
    <location>
        <begin position="918"/>
        <end position="964"/>
    </location>
</feature>
<evidence type="ECO:0000256" key="2">
    <source>
        <dbReference type="ARBA" id="ARBA00023043"/>
    </source>
</evidence>
<dbReference type="SMART" id="SM00248">
    <property type="entry name" value="ANK"/>
    <property type="match status" value="7"/>
</dbReference>
<feature type="domain" description="SAM" evidence="6">
    <location>
        <begin position="838"/>
        <end position="903"/>
    </location>
</feature>
<dbReference type="SUPFAM" id="SSF50729">
    <property type="entry name" value="PH domain-like"/>
    <property type="match status" value="1"/>
</dbReference>
<evidence type="ECO:0000259" key="5">
    <source>
        <dbReference type="PROSITE" id="PS01179"/>
    </source>
</evidence>
<gene>
    <name evidence="7" type="ORF">CLUMA_CG008108</name>
</gene>
<dbReference type="PROSITE" id="PS50297">
    <property type="entry name" value="ANK_REP_REGION"/>
    <property type="match status" value="5"/>
</dbReference>
<dbReference type="SMART" id="SM00454">
    <property type="entry name" value="SAM"/>
    <property type="match status" value="2"/>
</dbReference>
<feature type="domain" description="PID" evidence="5">
    <location>
        <begin position="995"/>
        <end position="1143"/>
    </location>
</feature>
<dbReference type="PANTHER" id="PTHR24174">
    <property type="entry name" value="ANKYRIN REPEAT AND STERILE ALPHA MOTIF DOMAIN-CONTAINING PROTEIN 1"/>
    <property type="match status" value="1"/>
</dbReference>
<proteinExistence type="predicted"/>
<feature type="compositionally biased region" description="Low complexity" evidence="4">
    <location>
        <begin position="425"/>
        <end position="449"/>
    </location>
</feature>
<organism evidence="7 8">
    <name type="scientific">Clunio marinus</name>
    <dbReference type="NCBI Taxonomy" id="568069"/>
    <lineage>
        <taxon>Eukaryota</taxon>
        <taxon>Metazoa</taxon>
        <taxon>Ecdysozoa</taxon>
        <taxon>Arthropoda</taxon>
        <taxon>Hexapoda</taxon>
        <taxon>Insecta</taxon>
        <taxon>Pterygota</taxon>
        <taxon>Neoptera</taxon>
        <taxon>Endopterygota</taxon>
        <taxon>Diptera</taxon>
        <taxon>Nematocera</taxon>
        <taxon>Chironomoidea</taxon>
        <taxon>Chironomidae</taxon>
        <taxon>Clunio</taxon>
    </lineage>
</organism>
<sequence>MGKYDSSELLEASRKGDYNTVEKILNHHKSKKSAFHSLRRGVGVNTQDNSGYNALHHASLNGHTDVVQLLLSHDDINPILLDTRGSSPLHLAAWAGHADICKLLLTHPTLPADPNGLTAENETPLHFAAQHGHLTTLIELLAHGADPNVLNCRDETPLDLGAQYGRLQVVQILIRAHNELLLPLKATSTPINHTALHLASRNGHRDIVDMLLAAGCNVNILTPNGSALHEAALCGKENVVKTLLREGIDMDLMDCDGRTVFDLLDEFPAHVVNRIRNVINNHRQSSIYDSESDDLHESIVRYQRRGHSSSYSGYQAGSSSNSNRGGGGGGGGGRQHQQHHRYHEHYETYGGTTSPSSSMGSFGGAPSPTPSPAGVLVAIRPKNSKSAPLKPPRKSHSISPPTHPQSLNLMSHSLDLDYDIRHSSNDQLDCSSSTSSNNKKQSSKSGSKQRGPYEFLYLSHSGESEDQHQPQSKPKTAEEVVEEKIKNDADYIIMNAPITMPENYDDKIVRVANPHRKLRRSKDGFGNINETETFVQIRRNPNEPPLSPTHYPQPATPEHAPPSAGEAERYIHERIRPLSQEYKRCSGKLDLNKSPASASSGSLSSVSLSSSTDCVEEYHGDAPFAGLFKGSTMTLNNQNTFNTHLTTFSQNNHKQDEAVRAQMMTNNNNISSNNNNNNNGSNLERGVNMMSPFDEQEEWAKISEIMESFGSGIARESVFVNDIENEFKQRLGLKNAESGEAVGKSDSKLNSPIIEEEISELKRWLNDIKMEHLEEHLMENGYDDPRYLNGLISNENDLEVCGIPERDRQSLLNEIVKLPKPPTLMDATKNNKLNNNQHPVPTVDQWLASIQLEEYIDVFKKHLYIDMEKIYRVWEIELQAVLEINKIGHRKRILYSLIGQRIEPPNIEEINDDCGSNSALDLLADSSDNNNTTPPKPVPAVKPTTLKRHKKNRPAPQPPTQTNGLEIRAPAELLLSNQGSLQAQWKHSAAALVSGSIKYEVFYLGSTVIKELRGTESTRKSIQKLKKGGDRVISSGSPNNTSLIQTIKRPVCLAISHNGVQFIDIASQGMICEHSVKNIDCACQDAEDLSHFAYITKDFENNIHYCHVFYADSMDLATEIILTLGQAFEVAYQLALRETSSTPSSVGGKRPMSLTSTTSTSDHG</sequence>
<dbReference type="SMART" id="SM00462">
    <property type="entry name" value="PTB"/>
    <property type="match status" value="1"/>
</dbReference>
<dbReference type="GO" id="GO:0005829">
    <property type="term" value="C:cytosol"/>
    <property type="evidence" value="ECO:0007669"/>
    <property type="project" value="TreeGrafter"/>
</dbReference>
<dbReference type="InterPro" id="IPR013761">
    <property type="entry name" value="SAM/pointed_sf"/>
</dbReference>
<dbReference type="Pfam" id="PF12796">
    <property type="entry name" value="Ank_2"/>
    <property type="match status" value="3"/>
</dbReference>
<dbReference type="InterPro" id="IPR033635">
    <property type="entry name" value="ANKS1/Caskin"/>
</dbReference>
<feature type="region of interest" description="Disordered" evidence="4">
    <location>
        <begin position="520"/>
        <end position="566"/>
    </location>
</feature>
<dbReference type="Gene3D" id="1.25.40.20">
    <property type="entry name" value="Ankyrin repeat-containing domain"/>
    <property type="match status" value="3"/>
</dbReference>
<dbReference type="Gene3D" id="2.30.29.30">
    <property type="entry name" value="Pleckstrin-homology domain (PH domain)/Phosphotyrosine-binding domain (PTB)"/>
    <property type="match status" value="1"/>
</dbReference>
<protein>
    <submittedName>
        <fullName evidence="7">CLUMA_CG008108, isoform A</fullName>
    </submittedName>
</protein>
<dbReference type="InterPro" id="IPR006020">
    <property type="entry name" value="PTB/PI_dom"/>
</dbReference>
<dbReference type="InterPro" id="IPR001660">
    <property type="entry name" value="SAM"/>
</dbReference>
<dbReference type="PANTHER" id="PTHR24174:SF1">
    <property type="entry name" value="IP14385P"/>
    <property type="match status" value="1"/>
</dbReference>
<dbReference type="PROSITE" id="PS50088">
    <property type="entry name" value="ANK_REPEAT"/>
    <property type="match status" value="5"/>
</dbReference>
<feature type="repeat" description="ANK" evidence="3">
    <location>
        <begin position="50"/>
        <end position="73"/>
    </location>
</feature>
<dbReference type="Pfam" id="PF00640">
    <property type="entry name" value="PID"/>
    <property type="match status" value="1"/>
</dbReference>
<dbReference type="EMBL" id="CVRI01000039">
    <property type="protein sequence ID" value="CRK94608.1"/>
    <property type="molecule type" value="Genomic_DNA"/>
</dbReference>
<feature type="repeat" description="ANK" evidence="3">
    <location>
        <begin position="191"/>
        <end position="223"/>
    </location>
</feature>
<dbReference type="SUPFAM" id="SSF47769">
    <property type="entry name" value="SAM/Pointed domain"/>
    <property type="match status" value="2"/>
</dbReference>
<feature type="region of interest" description="Disordered" evidence="4">
    <location>
        <begin position="1141"/>
        <end position="1164"/>
    </location>
</feature>
<feature type="region of interest" description="Disordered" evidence="4">
    <location>
        <begin position="304"/>
        <end position="409"/>
    </location>
</feature>
<dbReference type="InterPro" id="IPR036770">
    <property type="entry name" value="Ankyrin_rpt-contain_sf"/>
</dbReference>